<evidence type="ECO:0000256" key="2">
    <source>
        <dbReference type="ARBA" id="ARBA00022630"/>
    </source>
</evidence>
<dbReference type="AlphaFoldDB" id="A0A9P6ERV2"/>
<keyword evidence="4" id="KW-0560">Oxidoreductase</keyword>
<evidence type="ECO:0000313" key="7">
    <source>
        <dbReference type="Proteomes" id="UP000807306"/>
    </source>
</evidence>
<dbReference type="GO" id="GO:0050661">
    <property type="term" value="F:NADP binding"/>
    <property type="evidence" value="ECO:0007669"/>
    <property type="project" value="InterPro"/>
</dbReference>
<evidence type="ECO:0000256" key="4">
    <source>
        <dbReference type="ARBA" id="ARBA00023002"/>
    </source>
</evidence>
<comment type="similarity">
    <text evidence="1">Belongs to the FAD-binding monooxygenase family.</text>
</comment>
<accession>A0A9P6ERV2</accession>
<dbReference type="InterPro" id="IPR051209">
    <property type="entry name" value="FAD-bind_Monooxygenase_sf"/>
</dbReference>
<keyword evidence="5" id="KW-1133">Transmembrane helix</keyword>
<dbReference type="SUPFAM" id="SSF51905">
    <property type="entry name" value="FAD/NAD(P)-binding domain"/>
    <property type="match status" value="2"/>
</dbReference>
<proteinExistence type="inferred from homology"/>
<sequence>MEPPHTASPPTTMKESIPEEPFIAIIGAGFGGIIAGICLKEKLNFHNFSIYEKDSDIGGTWRDNRYPGARCDVLSHFYSLSTDLKSDWEDKCATQSSILGYMKDVIQKHRLGPHIKLNTEILSANWTGQQTYQLKIQSTTGVSDQKANVIISAAGVLHIPKMPVIKGLDTFDGKLFHSARWDESINLSGKRVAVIGSGCTAAQIMAEIPNTKDIKVVQFGRTPSWIFPIDQGKVSNLTKWILNSIPLANRLMRWRIFWLINERNFHLIFGPFGLQALLRKRSAALMKKAAPQKYHEVLIPNFPVGSRRLIINDSHLRALHLPNVEYKHEAIEEITADGIITSKGEKVPVDVIICATGFVVDKYPIDVFGRDGITIQGYYDKTGGPNAHLGMTVPGFPNFAMLSGPNTATGFTSVLFFEEAQMDYIRQLVKPILDGRTASFEVKQDVNDKFNREIQERLARSVHISNSWYRVNGVGKNIAIWPGSGLEYWRNVRKVNWLDFDVRNNEGAFVRLSNGFGWMSTTVSVVLVAGLSMLIQARVLSK</sequence>
<dbReference type="GO" id="GO:0050660">
    <property type="term" value="F:flavin adenine dinucleotide binding"/>
    <property type="evidence" value="ECO:0007669"/>
    <property type="project" value="InterPro"/>
</dbReference>
<reference evidence="6" key="1">
    <citation type="submission" date="2020-11" db="EMBL/GenBank/DDBJ databases">
        <authorList>
            <consortium name="DOE Joint Genome Institute"/>
            <person name="Ahrendt S."/>
            <person name="Riley R."/>
            <person name="Andreopoulos W."/>
            <person name="Labutti K."/>
            <person name="Pangilinan J."/>
            <person name="Ruiz-Duenas F.J."/>
            <person name="Barrasa J.M."/>
            <person name="Sanchez-Garcia M."/>
            <person name="Camarero S."/>
            <person name="Miyauchi S."/>
            <person name="Serrano A."/>
            <person name="Linde D."/>
            <person name="Babiker R."/>
            <person name="Drula E."/>
            <person name="Ayuso-Fernandez I."/>
            <person name="Pacheco R."/>
            <person name="Padilla G."/>
            <person name="Ferreira P."/>
            <person name="Barriuso J."/>
            <person name="Kellner H."/>
            <person name="Castanera R."/>
            <person name="Alfaro M."/>
            <person name="Ramirez L."/>
            <person name="Pisabarro A.G."/>
            <person name="Kuo A."/>
            <person name="Tritt A."/>
            <person name="Lipzen A."/>
            <person name="He G."/>
            <person name="Yan M."/>
            <person name="Ng V."/>
            <person name="Cullen D."/>
            <person name="Martin F."/>
            <person name="Rosso M.-N."/>
            <person name="Henrissat B."/>
            <person name="Hibbett D."/>
            <person name="Martinez A.T."/>
            <person name="Grigoriev I.V."/>
        </authorList>
    </citation>
    <scope>NUCLEOTIDE SEQUENCE</scope>
    <source>
        <strain evidence="6">CBS 506.95</strain>
    </source>
</reference>
<protein>
    <recommendedName>
        <fullName evidence="8">Flavin-containing monooxygenase</fullName>
    </recommendedName>
</protein>
<evidence type="ECO:0000256" key="3">
    <source>
        <dbReference type="ARBA" id="ARBA00022827"/>
    </source>
</evidence>
<dbReference type="Proteomes" id="UP000807306">
    <property type="component" value="Unassembled WGS sequence"/>
</dbReference>
<keyword evidence="5" id="KW-0812">Transmembrane</keyword>
<evidence type="ECO:0008006" key="8">
    <source>
        <dbReference type="Google" id="ProtNLM"/>
    </source>
</evidence>
<dbReference type="Gene3D" id="3.50.50.60">
    <property type="entry name" value="FAD/NAD(P)-binding domain"/>
    <property type="match status" value="2"/>
</dbReference>
<keyword evidence="3" id="KW-0274">FAD</keyword>
<dbReference type="OrthoDB" id="74360at2759"/>
<feature type="transmembrane region" description="Helical" evidence="5">
    <location>
        <begin position="515"/>
        <end position="535"/>
    </location>
</feature>
<evidence type="ECO:0000256" key="5">
    <source>
        <dbReference type="SAM" id="Phobius"/>
    </source>
</evidence>
<keyword evidence="5" id="KW-0472">Membrane</keyword>
<gene>
    <name evidence="6" type="ORF">CPB83DRAFT_879810</name>
</gene>
<dbReference type="PANTHER" id="PTHR42877">
    <property type="entry name" value="L-ORNITHINE N(5)-MONOOXYGENASE-RELATED"/>
    <property type="match status" value="1"/>
</dbReference>
<comment type="caution">
    <text evidence="6">The sequence shown here is derived from an EMBL/GenBank/DDBJ whole genome shotgun (WGS) entry which is preliminary data.</text>
</comment>
<keyword evidence="7" id="KW-1185">Reference proteome</keyword>
<dbReference type="GO" id="GO:0004499">
    <property type="term" value="F:N,N-dimethylaniline monooxygenase activity"/>
    <property type="evidence" value="ECO:0007669"/>
    <property type="project" value="InterPro"/>
</dbReference>
<dbReference type="PANTHER" id="PTHR42877:SF4">
    <property type="entry name" value="FAD_NAD(P)-BINDING DOMAIN-CONTAINING PROTEIN-RELATED"/>
    <property type="match status" value="1"/>
</dbReference>
<dbReference type="InterPro" id="IPR036188">
    <property type="entry name" value="FAD/NAD-bd_sf"/>
</dbReference>
<dbReference type="EMBL" id="MU157827">
    <property type="protein sequence ID" value="KAF9533909.1"/>
    <property type="molecule type" value="Genomic_DNA"/>
</dbReference>
<dbReference type="Pfam" id="PF00743">
    <property type="entry name" value="FMO-like"/>
    <property type="match status" value="1"/>
</dbReference>
<dbReference type="InterPro" id="IPR020946">
    <property type="entry name" value="Flavin_mOase-like"/>
</dbReference>
<name>A0A9P6ERV2_9AGAR</name>
<evidence type="ECO:0000313" key="6">
    <source>
        <dbReference type="EMBL" id="KAF9533909.1"/>
    </source>
</evidence>
<evidence type="ECO:0000256" key="1">
    <source>
        <dbReference type="ARBA" id="ARBA00010139"/>
    </source>
</evidence>
<organism evidence="6 7">
    <name type="scientific">Crepidotus variabilis</name>
    <dbReference type="NCBI Taxonomy" id="179855"/>
    <lineage>
        <taxon>Eukaryota</taxon>
        <taxon>Fungi</taxon>
        <taxon>Dikarya</taxon>
        <taxon>Basidiomycota</taxon>
        <taxon>Agaricomycotina</taxon>
        <taxon>Agaricomycetes</taxon>
        <taxon>Agaricomycetidae</taxon>
        <taxon>Agaricales</taxon>
        <taxon>Agaricineae</taxon>
        <taxon>Crepidotaceae</taxon>
        <taxon>Crepidotus</taxon>
    </lineage>
</organism>
<keyword evidence="2" id="KW-0285">Flavoprotein</keyword>